<proteinExistence type="predicted"/>
<organism evidence="1 2">
    <name type="scientific">Anabarilius grahami</name>
    <name type="common">Kanglang fish</name>
    <name type="synonym">Barilius grahami</name>
    <dbReference type="NCBI Taxonomy" id="495550"/>
    <lineage>
        <taxon>Eukaryota</taxon>
        <taxon>Metazoa</taxon>
        <taxon>Chordata</taxon>
        <taxon>Craniata</taxon>
        <taxon>Vertebrata</taxon>
        <taxon>Euteleostomi</taxon>
        <taxon>Actinopterygii</taxon>
        <taxon>Neopterygii</taxon>
        <taxon>Teleostei</taxon>
        <taxon>Ostariophysi</taxon>
        <taxon>Cypriniformes</taxon>
        <taxon>Xenocyprididae</taxon>
        <taxon>Xenocypridinae</taxon>
        <taxon>Xenocypridinae incertae sedis</taxon>
        <taxon>Anabarilius</taxon>
    </lineage>
</organism>
<evidence type="ECO:0000313" key="2">
    <source>
        <dbReference type="Proteomes" id="UP000281406"/>
    </source>
</evidence>
<dbReference type="Proteomes" id="UP000281406">
    <property type="component" value="Unassembled WGS sequence"/>
</dbReference>
<keyword evidence="2" id="KW-1185">Reference proteome</keyword>
<accession>A0A3N0Z5G7</accession>
<evidence type="ECO:0000313" key="1">
    <source>
        <dbReference type="EMBL" id="ROL53553.1"/>
    </source>
</evidence>
<protein>
    <submittedName>
        <fullName evidence="1">Uncharacterized protein</fullName>
    </submittedName>
</protein>
<comment type="caution">
    <text evidence="1">The sequence shown here is derived from an EMBL/GenBank/DDBJ whole genome shotgun (WGS) entry which is preliminary data.</text>
</comment>
<dbReference type="AlphaFoldDB" id="A0A3N0Z5G7"/>
<reference evidence="1 2" key="1">
    <citation type="submission" date="2018-10" db="EMBL/GenBank/DDBJ databases">
        <title>Genome assembly for a Yunnan-Guizhou Plateau 3E fish, Anabarilius grahami (Regan), and its evolutionary and genetic applications.</title>
        <authorList>
            <person name="Jiang W."/>
        </authorList>
    </citation>
    <scope>NUCLEOTIDE SEQUENCE [LARGE SCALE GENOMIC DNA]</scope>
    <source>
        <strain evidence="1">AG-KIZ</strain>
        <tissue evidence="1">Muscle</tissue>
    </source>
</reference>
<name>A0A3N0Z5G7_ANAGA</name>
<dbReference type="EMBL" id="RJVU01008310">
    <property type="protein sequence ID" value="ROL53553.1"/>
    <property type="molecule type" value="Genomic_DNA"/>
</dbReference>
<sequence length="52" mass="6039">MEDRRDRHFEMMLEGAREARRHEAEITRQHIELQSGLARHTQSAGAGVEQLP</sequence>
<gene>
    <name evidence="1" type="ORF">DPX16_3664</name>
</gene>